<evidence type="ECO:0000313" key="10">
    <source>
        <dbReference type="WBParaSite" id="PDA_v2.g16013.t1"/>
    </source>
</evidence>
<proteinExistence type="inferred from homology"/>
<dbReference type="AlphaFoldDB" id="A0A914PJR9"/>
<dbReference type="PANTHER" id="PTHR10529">
    <property type="entry name" value="AP COMPLEX SUBUNIT MU"/>
    <property type="match status" value="1"/>
</dbReference>
<feature type="compositionally biased region" description="Pro residues" evidence="6">
    <location>
        <begin position="147"/>
        <end position="158"/>
    </location>
</feature>
<evidence type="ECO:0000256" key="5">
    <source>
        <dbReference type="ARBA" id="ARBA00022737"/>
    </source>
</evidence>
<feature type="compositionally biased region" description="Low complexity" evidence="6">
    <location>
        <begin position="164"/>
        <end position="173"/>
    </location>
</feature>
<evidence type="ECO:0000256" key="2">
    <source>
        <dbReference type="ARBA" id="ARBA00005579"/>
    </source>
</evidence>
<dbReference type="SUPFAM" id="SSF49447">
    <property type="entry name" value="Second domain of Mu2 adaptin subunit (ap50) of ap2 adaptor"/>
    <property type="match status" value="1"/>
</dbReference>
<keyword evidence="5" id="KW-0677">Repeat</keyword>
<feature type="region of interest" description="Disordered" evidence="6">
    <location>
        <begin position="451"/>
        <end position="480"/>
    </location>
</feature>
<protein>
    <submittedName>
        <fullName evidence="10">Uncharacterized protein</fullName>
    </submittedName>
</protein>
<name>A0A914PJR9_9BILA</name>
<evidence type="ECO:0000259" key="7">
    <source>
        <dbReference type="PROSITE" id="PS51070"/>
    </source>
</evidence>
<dbReference type="FunFam" id="2.60.40.1170:FF:000018">
    <property type="entry name" value="stonin-2 isoform X2"/>
    <property type="match status" value="1"/>
</dbReference>
<dbReference type="GO" id="GO:0005737">
    <property type="term" value="C:cytoplasm"/>
    <property type="evidence" value="ECO:0007669"/>
    <property type="project" value="UniProtKB-SubCell"/>
</dbReference>
<dbReference type="GO" id="GO:0006897">
    <property type="term" value="P:endocytosis"/>
    <property type="evidence" value="ECO:0007669"/>
    <property type="project" value="UniProtKB-KW"/>
</dbReference>
<feature type="region of interest" description="Disordered" evidence="6">
    <location>
        <begin position="342"/>
        <end position="437"/>
    </location>
</feature>
<feature type="region of interest" description="Disordered" evidence="6">
    <location>
        <begin position="51"/>
        <end position="79"/>
    </location>
</feature>
<feature type="compositionally biased region" description="Basic residues" evidence="6">
    <location>
        <begin position="298"/>
        <end position="311"/>
    </location>
</feature>
<dbReference type="FunFam" id="2.60.40.1170:FF:000022">
    <property type="entry name" value="AP-1 complex subunit mu"/>
    <property type="match status" value="1"/>
</dbReference>
<dbReference type="WBParaSite" id="PDA_v2.g16013.t1">
    <property type="protein sequence ID" value="PDA_v2.g16013.t1"/>
    <property type="gene ID" value="PDA_v2.g16013"/>
</dbReference>
<evidence type="ECO:0000256" key="1">
    <source>
        <dbReference type="ARBA" id="ARBA00004496"/>
    </source>
</evidence>
<dbReference type="SUPFAM" id="SSF50729">
    <property type="entry name" value="PH domain-like"/>
    <property type="match status" value="1"/>
</dbReference>
<organism evidence="9 10">
    <name type="scientific">Panagrolaimus davidi</name>
    <dbReference type="NCBI Taxonomy" id="227884"/>
    <lineage>
        <taxon>Eukaryota</taxon>
        <taxon>Metazoa</taxon>
        <taxon>Ecdysozoa</taxon>
        <taxon>Nematoda</taxon>
        <taxon>Chromadorea</taxon>
        <taxon>Rhabditida</taxon>
        <taxon>Tylenchina</taxon>
        <taxon>Panagrolaimomorpha</taxon>
        <taxon>Panagrolaimoidea</taxon>
        <taxon>Panagrolaimidae</taxon>
        <taxon>Panagrolaimus</taxon>
    </lineage>
</organism>
<dbReference type="Pfam" id="PF00928">
    <property type="entry name" value="Adap_comp_sub"/>
    <property type="match status" value="1"/>
</dbReference>
<keyword evidence="4" id="KW-0254">Endocytosis</keyword>
<dbReference type="InterPro" id="IPR028565">
    <property type="entry name" value="MHD"/>
</dbReference>
<feature type="compositionally biased region" description="Acidic residues" evidence="6">
    <location>
        <begin position="396"/>
        <end position="409"/>
    </location>
</feature>
<dbReference type="Gene3D" id="2.60.40.1170">
    <property type="entry name" value="Mu homology domain, subdomain B"/>
    <property type="match status" value="3"/>
</dbReference>
<evidence type="ECO:0000313" key="9">
    <source>
        <dbReference type="Proteomes" id="UP000887578"/>
    </source>
</evidence>
<feature type="compositionally biased region" description="Basic and acidic residues" evidence="6">
    <location>
        <begin position="133"/>
        <end position="142"/>
    </location>
</feature>
<evidence type="ECO:0000256" key="3">
    <source>
        <dbReference type="ARBA" id="ARBA00022490"/>
    </source>
</evidence>
<feature type="compositionally biased region" description="Polar residues" evidence="6">
    <location>
        <begin position="8"/>
        <end position="22"/>
    </location>
</feature>
<dbReference type="PROSITE" id="PS51072">
    <property type="entry name" value="MHD"/>
    <property type="match status" value="1"/>
</dbReference>
<comment type="similarity">
    <text evidence="2">Belongs to the Stoned B family.</text>
</comment>
<dbReference type="GO" id="GO:0045202">
    <property type="term" value="C:synapse"/>
    <property type="evidence" value="ECO:0007669"/>
    <property type="project" value="UniProtKB-ARBA"/>
</dbReference>
<feature type="domain" description="SHD" evidence="7">
    <location>
        <begin position="570"/>
        <end position="716"/>
    </location>
</feature>
<feature type="domain" description="MHD" evidence="8">
    <location>
        <begin position="720"/>
        <end position="1038"/>
    </location>
</feature>
<feature type="compositionally biased region" description="Pro residues" evidence="6">
    <location>
        <begin position="367"/>
        <end position="383"/>
    </location>
</feature>
<dbReference type="InterPro" id="IPR050431">
    <property type="entry name" value="Adaptor_comp_med_subunit"/>
</dbReference>
<reference evidence="10" key="1">
    <citation type="submission" date="2022-11" db="UniProtKB">
        <authorList>
            <consortium name="WormBaseParasite"/>
        </authorList>
    </citation>
    <scope>IDENTIFICATION</scope>
</reference>
<evidence type="ECO:0000256" key="6">
    <source>
        <dbReference type="SAM" id="MobiDB-lite"/>
    </source>
</evidence>
<keyword evidence="3" id="KW-0963">Cytoplasm</keyword>
<sequence>MVPKTLITEGQTTATDYSGYDQSATTYNPFAAAAAEDSGTYDYSAQAATSAYGDTSTTYTDPATAQAPDNTYDQNSGSYYDTSQYGGGYQYGDATTDYSQYGYSADTTQTTAAPQQPSATQFTQPLFQSVKDHDPYAWDTHDTPAAAPAPPPSRPAPPTAKVAETLTETTSEEAQVRRAPPPRPGAPPTEAAKPSRPPPPSPQPVRPPPPQAKAAPLPKNKQESEEEEEDAWAKFNKMTEKVSNAVKSTKEKIEEMGEKSAADDIKDESYLSNVGGSQGMMTPAVMRQMQQLEEEKKKAKADKKKAKHMKRPQSPPEMTVKQEMDMDKAAAELAARIAATRAHDLGDWKPPSYDVTSPQETHARAAPPLPPPPPSSAPAPPAAPKAETPSEKEEEKSEETESEEKAEEEPPAKIEIPSNWAGFGESGDFSNAALPSSDSDFFTLHLKEVPPAATDDPFAPPKPIDPFAPQNGGDDFDPFDIKPAEDIVAQAKERANLIAQREDDQDNIDYLHPSSNGSSPTPEGGSPVSSRPAGFEDEFKPAGEDSPTPLYDEDDSVPLTEFPKRFTGEGWDLMIRYPPKKKIMADRYWKPCFVRIKQNMLYIYNSKTDDRPMQEIMLQPTYSLSDATLQAYDIYGKIHTVKLQYVQYKERIGIRSGQIARLVEGHITKYGMPIEHAAQVTILSKFGSLNADELTTFINAIEDFLFTSKISREIVPQYKQDEVQIHCYDEYQAYVDKDGFVSNQQARVRMFCLAFVSGSPILEIGLNDRRRQGKEIVRRKDILPMYTERWIRFENLDFHCTVEKKAFEEEQLLRLSPPDGTFIEICRFRVRPPKNREKPLVVKSLMKIAGSKIEIRIDAMVAAHQQRAKGTNESIRTIPCEDIVIRFPIPEAWIYIFREERHWGVGSVHSKTRRPGKVKNLKDKILGAVQQTDNTLIEVAIGEAKYEHVYRALVWRIPRLPEKHHAAYKVHLLKCRFDLSSFDLMPETFLPTCDVEFTMPLATISNTVVRSVSVEQHEDSDRVEKFVRYVAKLKYQGG</sequence>
<feature type="compositionally biased region" description="Basic and acidic residues" evidence="6">
    <location>
        <begin position="248"/>
        <end position="269"/>
    </location>
</feature>
<feature type="region of interest" description="Disordered" evidence="6">
    <location>
        <begin position="133"/>
        <end position="327"/>
    </location>
</feature>
<comment type="subcellular location">
    <subcellularLocation>
        <location evidence="1">Cytoplasm</location>
    </subcellularLocation>
</comment>
<dbReference type="FunFam" id="2.60.40.1170:FF:000016">
    <property type="entry name" value="AP-1 complex subunit mu"/>
    <property type="match status" value="1"/>
</dbReference>
<keyword evidence="9" id="KW-1185">Reference proteome</keyword>
<feature type="region of interest" description="Disordered" evidence="6">
    <location>
        <begin position="500"/>
        <end position="557"/>
    </location>
</feature>
<evidence type="ECO:0000259" key="8">
    <source>
        <dbReference type="PROSITE" id="PS51072"/>
    </source>
</evidence>
<feature type="region of interest" description="Disordered" evidence="6">
    <location>
        <begin position="1"/>
        <end position="22"/>
    </location>
</feature>
<dbReference type="InterPro" id="IPR036168">
    <property type="entry name" value="AP2_Mu_C_sf"/>
</dbReference>
<feature type="compositionally biased region" description="Pro residues" evidence="6">
    <location>
        <begin position="195"/>
        <end position="211"/>
    </location>
</feature>
<dbReference type="PROSITE" id="PS51070">
    <property type="entry name" value="SHD"/>
    <property type="match status" value="1"/>
</dbReference>
<dbReference type="Proteomes" id="UP000887578">
    <property type="component" value="Unplaced"/>
</dbReference>
<evidence type="ECO:0000256" key="4">
    <source>
        <dbReference type="ARBA" id="ARBA00022583"/>
    </source>
</evidence>
<dbReference type="InterPro" id="IPR012320">
    <property type="entry name" value="SHD_dom"/>
</dbReference>
<accession>A0A914PJR9</accession>